<dbReference type="Gene3D" id="2.40.170.20">
    <property type="entry name" value="TonB-dependent receptor, beta-barrel domain"/>
    <property type="match status" value="1"/>
</dbReference>
<keyword evidence="4" id="KW-0410">Iron transport</keyword>
<evidence type="ECO:0000256" key="1">
    <source>
        <dbReference type="ARBA" id="ARBA00004571"/>
    </source>
</evidence>
<dbReference type="PANTHER" id="PTHR32552">
    <property type="entry name" value="FERRICHROME IRON RECEPTOR-RELATED"/>
    <property type="match status" value="1"/>
</dbReference>
<keyword evidence="2 11" id="KW-0813">Transport</keyword>
<keyword evidence="8 12" id="KW-0798">TonB box</keyword>
<dbReference type="CDD" id="cd01347">
    <property type="entry name" value="ligand_gated_channel"/>
    <property type="match status" value="1"/>
</dbReference>
<dbReference type="GO" id="GO:0009279">
    <property type="term" value="C:cell outer membrane"/>
    <property type="evidence" value="ECO:0007669"/>
    <property type="project" value="UniProtKB-SubCell"/>
</dbReference>
<feature type="chain" id="PRO_5032690983" evidence="13">
    <location>
        <begin position="42"/>
        <end position="822"/>
    </location>
</feature>
<evidence type="ECO:0000256" key="7">
    <source>
        <dbReference type="ARBA" id="ARBA00023065"/>
    </source>
</evidence>
<dbReference type="PROSITE" id="PS52016">
    <property type="entry name" value="TONB_DEPENDENT_REC_3"/>
    <property type="match status" value="1"/>
</dbReference>
<feature type="domain" description="TonB-dependent receptor-like beta-barrel" evidence="14">
    <location>
        <begin position="336"/>
        <end position="784"/>
    </location>
</feature>
<feature type="domain" description="TonB-dependent receptor plug" evidence="15">
    <location>
        <begin position="85"/>
        <end position="196"/>
    </location>
</feature>
<dbReference type="InterPro" id="IPR036942">
    <property type="entry name" value="Beta-barrel_TonB_sf"/>
</dbReference>
<keyword evidence="9 11" id="KW-0472">Membrane</keyword>
<keyword evidence="7" id="KW-0406">Ion transport</keyword>
<evidence type="ECO:0000256" key="9">
    <source>
        <dbReference type="ARBA" id="ARBA00023136"/>
    </source>
</evidence>
<evidence type="ECO:0000313" key="16">
    <source>
        <dbReference type="EMBL" id="MBC2778985.1"/>
    </source>
</evidence>
<gene>
    <name evidence="16" type="ORF">H6P80_15275</name>
</gene>
<comment type="subcellular location">
    <subcellularLocation>
        <location evidence="1 11">Cell outer membrane</location>
        <topology evidence="1 11">Multi-pass membrane protein</topology>
    </subcellularLocation>
</comment>
<evidence type="ECO:0000256" key="12">
    <source>
        <dbReference type="RuleBase" id="RU003357"/>
    </source>
</evidence>
<dbReference type="InterPro" id="IPR012910">
    <property type="entry name" value="Plug_dom"/>
</dbReference>
<evidence type="ECO:0000259" key="15">
    <source>
        <dbReference type="Pfam" id="PF07715"/>
    </source>
</evidence>
<evidence type="ECO:0000259" key="14">
    <source>
        <dbReference type="Pfam" id="PF00593"/>
    </source>
</evidence>
<keyword evidence="10 11" id="KW-0998">Cell outer membrane</keyword>
<keyword evidence="5 11" id="KW-0812">Transmembrane</keyword>
<organism evidence="16 17">
    <name type="scientific">Parasphingopyxis marina</name>
    <dbReference type="NCBI Taxonomy" id="2761622"/>
    <lineage>
        <taxon>Bacteria</taxon>
        <taxon>Pseudomonadati</taxon>
        <taxon>Pseudomonadota</taxon>
        <taxon>Alphaproteobacteria</taxon>
        <taxon>Sphingomonadales</taxon>
        <taxon>Sphingomonadaceae</taxon>
        <taxon>Parasphingopyxis</taxon>
    </lineage>
</organism>
<dbReference type="GO" id="GO:0006826">
    <property type="term" value="P:iron ion transport"/>
    <property type="evidence" value="ECO:0007669"/>
    <property type="project" value="UniProtKB-KW"/>
</dbReference>
<dbReference type="Proteomes" id="UP000564378">
    <property type="component" value="Unassembled WGS sequence"/>
</dbReference>
<name>A0A842I1F7_9SPHN</name>
<dbReference type="InterPro" id="IPR039426">
    <property type="entry name" value="TonB-dep_rcpt-like"/>
</dbReference>
<dbReference type="RefSeq" id="WP_185802286.1">
    <property type="nucleotide sequence ID" value="NZ_JACJVJ010000003.1"/>
</dbReference>
<dbReference type="InterPro" id="IPR000531">
    <property type="entry name" value="Beta-barrel_TonB"/>
</dbReference>
<reference evidence="16 17" key="1">
    <citation type="submission" date="2020-08" db="EMBL/GenBank/DDBJ databases">
        <title>Draft genome sequence of Parasphingopyxis sp. GrpM-11.</title>
        <authorList>
            <person name="Oh J."/>
            <person name="Roh D.-H."/>
        </authorList>
    </citation>
    <scope>NUCLEOTIDE SEQUENCE [LARGE SCALE GENOMIC DNA]</scope>
    <source>
        <strain evidence="16 17">GrpM-11</strain>
    </source>
</reference>
<sequence length="822" mass="88948">MGYQGNCAIGRKSVRRGSCSSKAFILALGLGFGLAPQSALANDEAQAGNQGQNAGAGPPVAADAGQDIGLGAIVVTARRVSELLQESPVAVTAMSGEELESRSLRNITDIGGTVPNLTLTGGAPNGGGSNSSVIFIRGVGQTDFLPTTDSGVAIYVDGVNFSRSVGSVVDLLDLERLEVLRGPQGTLFGRNTIGGVINLVSSRPRSELGGYVEATIGNYDRTDFRTVLDIPMASNLNSRFAVSYNRRDGYADVRAWDFATSTPGRVVDDRGDQNRLSVRAIFDWQASDNFNATLAMDYAHSRENPAPVNLLEYTGGPKPVPALGDLWNGLVGIPNGTPMSTAFISDDVDTTFGIQNAVNDLDQGGVALTLELDVGAATLKSISSYRVVDALFGRDGDGSPIDWQSTLNDQHNEQLSQEFSIAGTGFDDRLTWTAGLFYLNEDNTDRNHIIVTPGLYSALEALPGQLPNPVNTSCAPPWIAPGCPGNPINVSLDIDLAAYNRVQSESYGIFGQASFSLTDALRLTVGMRYSYDKKDYTLEHRRQVSNTFVVPLTNLNDSWDAFTPMVSLDYQVTDDLLLYGSFASGYKSGGFNGRPLSAAEAQSFDPEYVDSFEVGFKSQWFDNRLRLNVAAFLSRYKDMQFSANVFNPDTGNLELIIDNVGRADITGVEVELEARPVPALSIRGSLGYTHFNITDLTADVPGVTADSQQPFTPRWTGSLGVAYDWAIGDGNLNTRIDWTYQSDSFADIQNTPSLVHQASNLFNARMTYTPPDENWDFSVWVTNLTNERFVATGVQTLDSFGHVEGTYNPPRMWGLTVRRQIY</sequence>
<proteinExistence type="inferred from homology"/>
<dbReference type="PANTHER" id="PTHR32552:SF81">
    <property type="entry name" value="TONB-DEPENDENT OUTER MEMBRANE RECEPTOR"/>
    <property type="match status" value="1"/>
</dbReference>
<evidence type="ECO:0000256" key="8">
    <source>
        <dbReference type="ARBA" id="ARBA00023077"/>
    </source>
</evidence>
<dbReference type="SUPFAM" id="SSF56935">
    <property type="entry name" value="Porins"/>
    <property type="match status" value="1"/>
</dbReference>
<comment type="caution">
    <text evidence="16">The sequence shown here is derived from an EMBL/GenBank/DDBJ whole genome shotgun (WGS) entry which is preliminary data.</text>
</comment>
<evidence type="ECO:0000256" key="10">
    <source>
        <dbReference type="ARBA" id="ARBA00023237"/>
    </source>
</evidence>
<evidence type="ECO:0000256" key="4">
    <source>
        <dbReference type="ARBA" id="ARBA00022496"/>
    </source>
</evidence>
<keyword evidence="16" id="KW-0675">Receptor</keyword>
<accession>A0A842I1F7</accession>
<keyword evidence="3 11" id="KW-1134">Transmembrane beta strand</keyword>
<protein>
    <submittedName>
        <fullName evidence="16">TonB-dependent receptor</fullName>
    </submittedName>
</protein>
<dbReference type="Pfam" id="PF00593">
    <property type="entry name" value="TonB_dep_Rec_b-barrel"/>
    <property type="match status" value="1"/>
</dbReference>
<keyword evidence="6" id="KW-0408">Iron</keyword>
<dbReference type="EMBL" id="JACJVJ010000003">
    <property type="protein sequence ID" value="MBC2778985.1"/>
    <property type="molecule type" value="Genomic_DNA"/>
</dbReference>
<evidence type="ECO:0000256" key="2">
    <source>
        <dbReference type="ARBA" id="ARBA00022448"/>
    </source>
</evidence>
<evidence type="ECO:0000256" key="6">
    <source>
        <dbReference type="ARBA" id="ARBA00023004"/>
    </source>
</evidence>
<dbReference type="Pfam" id="PF07715">
    <property type="entry name" value="Plug"/>
    <property type="match status" value="1"/>
</dbReference>
<evidence type="ECO:0000313" key="17">
    <source>
        <dbReference type="Proteomes" id="UP000564378"/>
    </source>
</evidence>
<dbReference type="AlphaFoldDB" id="A0A842I1F7"/>
<keyword evidence="13" id="KW-0732">Signal</keyword>
<comment type="similarity">
    <text evidence="11 12">Belongs to the TonB-dependent receptor family.</text>
</comment>
<evidence type="ECO:0000256" key="3">
    <source>
        <dbReference type="ARBA" id="ARBA00022452"/>
    </source>
</evidence>
<keyword evidence="17" id="KW-1185">Reference proteome</keyword>
<evidence type="ECO:0000256" key="5">
    <source>
        <dbReference type="ARBA" id="ARBA00022692"/>
    </source>
</evidence>
<feature type="signal peptide" evidence="13">
    <location>
        <begin position="1"/>
        <end position="41"/>
    </location>
</feature>
<evidence type="ECO:0000256" key="11">
    <source>
        <dbReference type="PROSITE-ProRule" id="PRU01360"/>
    </source>
</evidence>
<evidence type="ECO:0000256" key="13">
    <source>
        <dbReference type="SAM" id="SignalP"/>
    </source>
</evidence>